<accession>A0A4P7N589</accession>
<dbReference type="AlphaFoldDB" id="A0A4P7N589"/>
<evidence type="ECO:0000313" key="3">
    <source>
        <dbReference type="Proteomes" id="UP000294847"/>
    </source>
</evidence>
<feature type="chain" id="PRO_5020829032" evidence="1">
    <location>
        <begin position="18"/>
        <end position="67"/>
    </location>
</feature>
<gene>
    <name evidence="2" type="ORF">PoMZ_00002</name>
</gene>
<dbReference type="Proteomes" id="UP000294847">
    <property type="component" value="Chromosome 2"/>
</dbReference>
<protein>
    <submittedName>
        <fullName evidence="2">Uncharacterized protein</fullName>
    </submittedName>
</protein>
<organism evidence="2 3">
    <name type="scientific">Pyricularia oryzae</name>
    <name type="common">Rice blast fungus</name>
    <name type="synonym">Magnaporthe oryzae</name>
    <dbReference type="NCBI Taxonomy" id="318829"/>
    <lineage>
        <taxon>Eukaryota</taxon>
        <taxon>Fungi</taxon>
        <taxon>Dikarya</taxon>
        <taxon>Ascomycota</taxon>
        <taxon>Pezizomycotina</taxon>
        <taxon>Sordariomycetes</taxon>
        <taxon>Sordariomycetidae</taxon>
        <taxon>Magnaporthales</taxon>
        <taxon>Pyriculariaceae</taxon>
        <taxon>Pyricularia</taxon>
    </lineage>
</organism>
<name>A0A4P7N589_PYROR</name>
<reference evidence="2 3" key="1">
    <citation type="journal article" date="2019" name="Mol. Biol. Evol.">
        <title>Blast fungal genomes show frequent chromosomal changes, gene gains and losses, and effector gene turnover.</title>
        <authorList>
            <person name="Gomez Luciano L.B."/>
            <person name="Jason Tsai I."/>
            <person name="Chuma I."/>
            <person name="Tosa Y."/>
            <person name="Chen Y.H."/>
            <person name="Li J.Y."/>
            <person name="Li M.Y."/>
            <person name="Jade Lu M.Y."/>
            <person name="Nakayashiki H."/>
            <person name="Li W.H."/>
        </authorList>
    </citation>
    <scope>NUCLEOTIDE SEQUENCE [LARGE SCALE GENOMIC DNA]</scope>
    <source>
        <strain evidence="2">MZ5-1-6</strain>
    </source>
</reference>
<keyword evidence="1" id="KW-0732">Signal</keyword>
<evidence type="ECO:0000256" key="1">
    <source>
        <dbReference type="SAM" id="SignalP"/>
    </source>
</evidence>
<dbReference type="EMBL" id="CP034205">
    <property type="protein sequence ID" value="QBZ55110.1"/>
    <property type="molecule type" value="Genomic_DNA"/>
</dbReference>
<evidence type="ECO:0000313" key="2">
    <source>
        <dbReference type="EMBL" id="QBZ55110.1"/>
    </source>
</evidence>
<feature type="signal peptide" evidence="1">
    <location>
        <begin position="1"/>
        <end position="17"/>
    </location>
</feature>
<sequence length="67" mass="7551">MNFKSFITLFFVGAAMGAATTFDESAAPKLERRDCYQNCLATFAGRYSSQGLSEYCHRFCAQKARYT</sequence>
<proteinExistence type="predicted"/>